<feature type="compositionally biased region" description="Basic and acidic residues" evidence="1">
    <location>
        <begin position="151"/>
        <end position="166"/>
    </location>
</feature>
<protein>
    <submittedName>
        <fullName evidence="2">DUF6489 family protein</fullName>
    </submittedName>
</protein>
<dbReference type="Pfam" id="PF20099">
    <property type="entry name" value="DUF6489"/>
    <property type="match status" value="1"/>
</dbReference>
<reference evidence="2" key="1">
    <citation type="submission" date="2023-07" db="EMBL/GenBank/DDBJ databases">
        <title>Genome content predicts the carbon catabolic preferences of heterotrophic bacteria.</title>
        <authorList>
            <person name="Gralka M."/>
        </authorList>
    </citation>
    <scope>NUCLEOTIDE SEQUENCE</scope>
    <source>
        <strain evidence="2">C2R13</strain>
    </source>
</reference>
<organism evidence="2 3">
    <name type="scientific">Cobetia amphilecti</name>
    <dbReference type="NCBI Taxonomy" id="1055104"/>
    <lineage>
        <taxon>Bacteria</taxon>
        <taxon>Pseudomonadati</taxon>
        <taxon>Pseudomonadota</taxon>
        <taxon>Gammaproteobacteria</taxon>
        <taxon>Oceanospirillales</taxon>
        <taxon>Halomonadaceae</taxon>
        <taxon>Cobetia</taxon>
    </lineage>
</organism>
<dbReference type="RefSeq" id="WP_107335259.1">
    <property type="nucleotide sequence ID" value="NZ_JAUORK010000003.1"/>
</dbReference>
<dbReference type="Proteomes" id="UP001170481">
    <property type="component" value="Unassembled WGS sequence"/>
</dbReference>
<gene>
    <name evidence="2" type="ORF">Q4535_04035</name>
</gene>
<feature type="region of interest" description="Disordered" evidence="1">
    <location>
        <begin position="123"/>
        <end position="180"/>
    </location>
</feature>
<evidence type="ECO:0000313" key="3">
    <source>
        <dbReference type="Proteomes" id="UP001170481"/>
    </source>
</evidence>
<name>A0AAP4TVT5_9GAMM</name>
<feature type="compositionally biased region" description="Basic and acidic residues" evidence="1">
    <location>
        <begin position="128"/>
        <end position="139"/>
    </location>
</feature>
<evidence type="ECO:0000313" key="2">
    <source>
        <dbReference type="EMBL" id="MDO6671282.1"/>
    </source>
</evidence>
<accession>A0AAP4TVT5</accession>
<dbReference type="InterPro" id="IPR045502">
    <property type="entry name" value="DUF6489"/>
</dbReference>
<proteinExistence type="predicted"/>
<dbReference type="EMBL" id="JAUORK010000003">
    <property type="protein sequence ID" value="MDO6671282.1"/>
    <property type="molecule type" value="Genomic_DNA"/>
</dbReference>
<evidence type="ECO:0000256" key="1">
    <source>
        <dbReference type="SAM" id="MobiDB-lite"/>
    </source>
</evidence>
<dbReference type="AlphaFoldDB" id="A0AAP4TVT5"/>
<comment type="caution">
    <text evidence="2">The sequence shown here is derived from an EMBL/GenBank/DDBJ whole genome shotgun (WGS) entry which is preliminary data.</text>
</comment>
<sequence length="180" mass="18875">MKINVEFDLTPQEFRQAMGLPDVEAFQQELMERFRRQMEAGVEGYDPMSLLKPLMAPGAGTPFAKFMPPGMAEGMMGGASGAGNAGQGAAGGMPGDMGESMAQGMAAFNQYQKMMLDTLQQFGQGGAEGKEADKPESATRRSSGPSGDQAADQKAEQSANRADDAKPASAASARSRAKRG</sequence>